<dbReference type="InterPro" id="IPR009014">
    <property type="entry name" value="Transketo_C/PFOR_II"/>
</dbReference>
<evidence type="ECO:0000313" key="6">
    <source>
        <dbReference type="Proteomes" id="UP000266906"/>
    </source>
</evidence>
<dbReference type="PANTHER" id="PTHR43257:SF2">
    <property type="entry name" value="PYRUVATE DEHYDROGENASE E1 COMPONENT SUBUNIT BETA"/>
    <property type="match status" value="1"/>
</dbReference>
<dbReference type="InterPro" id="IPR033248">
    <property type="entry name" value="Transketolase_C"/>
</dbReference>
<keyword evidence="3" id="KW-0786">Thiamine pyrophosphate</keyword>
<dbReference type="Pfam" id="PF02779">
    <property type="entry name" value="Transket_pyr"/>
    <property type="match status" value="1"/>
</dbReference>
<proteinExistence type="predicted"/>
<dbReference type="Gene3D" id="3.40.50.920">
    <property type="match status" value="1"/>
</dbReference>
<keyword evidence="2" id="KW-0560">Oxidoreductase</keyword>
<accession>A0A3N4R9Z5</accession>
<dbReference type="InterPro" id="IPR005475">
    <property type="entry name" value="Transketolase-like_Pyr-bd"/>
</dbReference>
<dbReference type="Gene3D" id="3.40.50.970">
    <property type="match status" value="1"/>
</dbReference>
<dbReference type="Proteomes" id="UP000266906">
    <property type="component" value="Unassembled WGS sequence"/>
</dbReference>
<evidence type="ECO:0000259" key="4">
    <source>
        <dbReference type="SMART" id="SM00861"/>
    </source>
</evidence>
<comment type="caution">
    <text evidence="5">The sequence shown here is derived from an EMBL/GenBank/DDBJ whole genome shotgun (WGS) entry which is preliminary data.</text>
</comment>
<dbReference type="GO" id="GO:0000287">
    <property type="term" value="F:magnesium ion binding"/>
    <property type="evidence" value="ECO:0007669"/>
    <property type="project" value="UniProtKB-ARBA"/>
</dbReference>
<comment type="cofactor">
    <cofactor evidence="1">
        <name>thiamine diphosphate</name>
        <dbReference type="ChEBI" id="CHEBI:58937"/>
    </cofactor>
</comment>
<dbReference type="GO" id="GO:0016491">
    <property type="term" value="F:oxidoreductase activity"/>
    <property type="evidence" value="ECO:0007669"/>
    <property type="project" value="UniProtKB-KW"/>
</dbReference>
<dbReference type="InterPro" id="IPR029061">
    <property type="entry name" value="THDP-binding"/>
</dbReference>
<evidence type="ECO:0000256" key="2">
    <source>
        <dbReference type="ARBA" id="ARBA00023002"/>
    </source>
</evidence>
<keyword evidence="5" id="KW-0670">Pyruvate</keyword>
<dbReference type="AlphaFoldDB" id="A0A3N4R9Z5"/>
<protein>
    <submittedName>
        <fullName evidence="5">Pyruvate dehydrogenase E1 component beta subunit</fullName>
    </submittedName>
</protein>
<dbReference type="RefSeq" id="WP_123821288.1">
    <property type="nucleotide sequence ID" value="NZ_JBEYIY010000012.1"/>
</dbReference>
<name>A0A3N4R9Z5_9ACTN</name>
<organism evidence="5 6">
    <name type="scientific">Kitasatospora cineracea</name>
    <dbReference type="NCBI Taxonomy" id="88074"/>
    <lineage>
        <taxon>Bacteria</taxon>
        <taxon>Bacillati</taxon>
        <taxon>Actinomycetota</taxon>
        <taxon>Actinomycetes</taxon>
        <taxon>Kitasatosporales</taxon>
        <taxon>Streptomycetaceae</taxon>
        <taxon>Kitasatospora</taxon>
    </lineage>
</organism>
<sequence length="337" mass="35267">MPKLSYLKALNRALGDEMARDGSVCVFGEDVRVAVSYVTAGLVRRFGPERVLDTPISEQAFTSFATGAALAGVRPLVEFQIPSLLFLAFEQIANQAHKLSLMSGGRLRVPVTYLLPGSGSRESWAGQHSDHPYGLFAHVGVKTVVPATPTDAYGLLLSALRDDDPVVVFAPSGALGVREDVDFAALGPVPLGRGRVHRAGTDVTVVAVGHLVHEALAVAEELAGRVSVEVFDPRTLHPLDRAGLAASLRRTGRLVVLDDSNRSCGFAAEVLATAAEGPRLRAAPRRVTRPEGAVLPFAPALDRACQPGRAQLLAAIGEVTGVLVGEVTGVPGEGGGT</sequence>
<reference evidence="5 6" key="1">
    <citation type="submission" date="2018-11" db="EMBL/GenBank/DDBJ databases">
        <title>Sequencing the genomes of 1000 actinobacteria strains.</title>
        <authorList>
            <person name="Klenk H.-P."/>
        </authorList>
    </citation>
    <scope>NUCLEOTIDE SEQUENCE [LARGE SCALE GENOMIC DNA]</scope>
    <source>
        <strain evidence="5 6">DSM 44781</strain>
    </source>
</reference>
<dbReference type="EMBL" id="RKQG01000003">
    <property type="protein sequence ID" value="RPE27795.1"/>
    <property type="molecule type" value="Genomic_DNA"/>
</dbReference>
<dbReference type="PANTHER" id="PTHR43257">
    <property type="entry name" value="PYRUVATE DEHYDROGENASE E1 COMPONENT BETA SUBUNIT"/>
    <property type="match status" value="1"/>
</dbReference>
<keyword evidence="6" id="KW-1185">Reference proteome</keyword>
<dbReference type="SUPFAM" id="SSF52518">
    <property type="entry name" value="Thiamin diphosphate-binding fold (THDP-binding)"/>
    <property type="match status" value="1"/>
</dbReference>
<dbReference type="Pfam" id="PF02780">
    <property type="entry name" value="Transketolase_C"/>
    <property type="match status" value="1"/>
</dbReference>
<dbReference type="SMART" id="SM00861">
    <property type="entry name" value="Transket_pyr"/>
    <property type="match status" value="1"/>
</dbReference>
<dbReference type="SUPFAM" id="SSF52922">
    <property type="entry name" value="TK C-terminal domain-like"/>
    <property type="match status" value="1"/>
</dbReference>
<gene>
    <name evidence="5" type="ORF">EDD38_7085</name>
</gene>
<evidence type="ECO:0000256" key="3">
    <source>
        <dbReference type="ARBA" id="ARBA00023052"/>
    </source>
</evidence>
<evidence type="ECO:0000256" key="1">
    <source>
        <dbReference type="ARBA" id="ARBA00001964"/>
    </source>
</evidence>
<evidence type="ECO:0000313" key="5">
    <source>
        <dbReference type="EMBL" id="RPE27795.1"/>
    </source>
</evidence>
<feature type="domain" description="Transketolase-like pyrimidine-binding" evidence="4">
    <location>
        <begin position="4"/>
        <end position="177"/>
    </location>
</feature>